<dbReference type="EMBL" id="CP048659">
    <property type="protein sequence ID" value="QOW47952.1"/>
    <property type="molecule type" value="Genomic_DNA"/>
</dbReference>
<dbReference type="Pfam" id="PF04717">
    <property type="entry name" value="Phage_base_V"/>
    <property type="match status" value="1"/>
</dbReference>
<feature type="domain" description="DUF2345" evidence="5">
    <location>
        <begin position="256"/>
        <end position="404"/>
    </location>
</feature>
<evidence type="ECO:0000259" key="6">
    <source>
        <dbReference type="Pfam" id="PF13296"/>
    </source>
</evidence>
<dbReference type="Pfam" id="PF10106">
    <property type="entry name" value="DUF2345"/>
    <property type="match status" value="1"/>
</dbReference>
<dbReference type="InterPro" id="IPR006533">
    <property type="entry name" value="T6SS_Vgr_RhsGE"/>
</dbReference>
<dbReference type="InterPro" id="IPR050708">
    <property type="entry name" value="T6SS_VgrG/RHS"/>
</dbReference>
<dbReference type="PANTHER" id="PTHR32305">
    <property type="match status" value="1"/>
</dbReference>
<dbReference type="SUPFAM" id="SSF69255">
    <property type="entry name" value="gp5 N-terminal domain-like"/>
    <property type="match status" value="1"/>
</dbReference>
<evidence type="ECO:0000259" key="5">
    <source>
        <dbReference type="Pfam" id="PF10106"/>
    </source>
</evidence>
<dbReference type="InterPro" id="IPR028244">
    <property type="entry name" value="T6SS_Rhs_Vgr_dom"/>
</dbReference>
<evidence type="ECO:0000313" key="7">
    <source>
        <dbReference type="EMBL" id="QOW47952.1"/>
    </source>
</evidence>
<dbReference type="GO" id="GO:0005576">
    <property type="term" value="C:extracellular region"/>
    <property type="evidence" value="ECO:0007669"/>
    <property type="project" value="UniProtKB-SubCell"/>
</dbReference>
<keyword evidence="3" id="KW-0964">Secreted</keyword>
<dbReference type="InterPro" id="IPR017847">
    <property type="entry name" value="T6SS_RhsGE_Vgr_subset"/>
</dbReference>
<evidence type="ECO:0000256" key="3">
    <source>
        <dbReference type="ARBA" id="ARBA00022525"/>
    </source>
</evidence>
<dbReference type="Gene3D" id="2.40.50.230">
    <property type="entry name" value="Gp5 N-terminal domain"/>
    <property type="match status" value="1"/>
</dbReference>
<dbReference type="InterPro" id="IPR037026">
    <property type="entry name" value="Vgr_OB-fold_dom_sf"/>
</dbReference>
<dbReference type="SUPFAM" id="SSF69349">
    <property type="entry name" value="Phage fibre proteins"/>
    <property type="match status" value="1"/>
</dbReference>
<gene>
    <name evidence="7" type="primary">tssI</name>
    <name evidence="7" type="ORF">G0028_14495</name>
</gene>
<evidence type="ECO:0000313" key="8">
    <source>
        <dbReference type="Proteomes" id="UP000593966"/>
    </source>
</evidence>
<reference evidence="7 8" key="1">
    <citation type="submission" date="2020-02" db="EMBL/GenBank/DDBJ databases">
        <title>Tigecycline-resistant Acinetobacter species from pigs and migratory birds.</title>
        <authorList>
            <person name="Chen C."/>
            <person name="Sun J."/>
            <person name="Liao X.-P."/>
            <person name="Liu Y.-H."/>
        </authorList>
    </citation>
    <scope>NUCLEOTIDE SEQUENCE [LARGE SCALE GENOMIC DNA]</scope>
    <source>
        <strain evidence="7 8">YH12207_T</strain>
    </source>
</reference>
<evidence type="ECO:0000259" key="4">
    <source>
        <dbReference type="Pfam" id="PF04717"/>
    </source>
</evidence>
<dbReference type="PANTHER" id="PTHR32305:SF15">
    <property type="entry name" value="PROTEIN RHSA-RELATED"/>
    <property type="match status" value="1"/>
</dbReference>
<protein>
    <submittedName>
        <fullName evidence="7">Type VI secretion system tip protein VgrG</fullName>
    </submittedName>
</protein>
<dbReference type="NCBIfam" id="TIGR03361">
    <property type="entry name" value="VI_Rhs_Vgr"/>
    <property type="match status" value="1"/>
</dbReference>
<name>A0A7S6VZZ5_9GAMM</name>
<proteinExistence type="inferred from homology"/>
<evidence type="ECO:0000256" key="1">
    <source>
        <dbReference type="ARBA" id="ARBA00004613"/>
    </source>
</evidence>
<comment type="subcellular location">
    <subcellularLocation>
        <location evidence="1">Secreted</location>
    </subcellularLocation>
</comment>
<keyword evidence="8" id="KW-1185">Reference proteome</keyword>
<dbReference type="Proteomes" id="UP000593966">
    <property type="component" value="Chromosome"/>
</dbReference>
<dbReference type="NCBIfam" id="TIGR01646">
    <property type="entry name" value="vgr_GE"/>
    <property type="match status" value="1"/>
</dbReference>
<sequence>MFRPDRTLDKPQGRPQTATVVGPAGEEIYTDQFGRVKVQFHWDRLGAKDQNSTCWLRVSTAWAGNNFGTIHLPRIGQEVIVDFFNGDPDMPFVAGRLTNPENKPLWELPEQKALSGIKSKELGGSQANQLVMDDTQGQVQVHLKSDHQSSELNLGYITRIPEPSGRKDFRGEGFELRTDGHGVLRSGSGLILTTYAKANAESFIKNIKESTEQLKEAVEQQKVQTQIAIDQKADERAIDATAHVDLNTQQEEIKGKGGQFPELSAPHVLVSTPAGVAVVAEQSIHLNSIEQIALTSGKDVSLATGERFFASASQGISLFTQSKGARLFAGKDKIELQAQNGGLDAIARQNIQIISTEDKVEITSPTKIILNAGGSQIEISENGVFITTAGKFETKASEHKFEGGGSVPLKLPMLLNLYQAQYKIVDEETQEPLAFYPYEIEMADGRKVVGFTNKDGMTKIVYSKQAEGTKLLTKEDKKNK</sequence>
<evidence type="ECO:0000256" key="2">
    <source>
        <dbReference type="ARBA" id="ARBA00005558"/>
    </source>
</evidence>
<dbReference type="Pfam" id="PF13296">
    <property type="entry name" value="T6SS_Vgr"/>
    <property type="match status" value="1"/>
</dbReference>
<dbReference type="InterPro" id="IPR006531">
    <property type="entry name" value="Gp5/Vgr_OB"/>
</dbReference>
<feature type="domain" description="Gp5/Type VI secretion system Vgr protein OB-fold" evidence="4">
    <location>
        <begin position="30"/>
        <end position="96"/>
    </location>
</feature>
<dbReference type="InterPro" id="IPR018769">
    <property type="entry name" value="VgrG2_DUF2345"/>
</dbReference>
<organism evidence="7 8">
    <name type="scientific">Acinetobacter piscicola</name>
    <dbReference type="NCBI Taxonomy" id="2006115"/>
    <lineage>
        <taxon>Bacteria</taxon>
        <taxon>Pseudomonadati</taxon>
        <taxon>Pseudomonadota</taxon>
        <taxon>Gammaproteobacteria</taxon>
        <taxon>Moraxellales</taxon>
        <taxon>Moraxellaceae</taxon>
        <taxon>Acinetobacter</taxon>
    </lineage>
</organism>
<feature type="domain" description="Putative type VI secretion system Rhs element associated Vgr" evidence="6">
    <location>
        <begin position="120"/>
        <end position="222"/>
    </location>
</feature>
<accession>A0A7S6VZZ5</accession>
<dbReference type="AlphaFoldDB" id="A0A7S6VZZ5"/>
<dbReference type="RefSeq" id="WP_180113490.1">
    <property type="nucleotide sequence ID" value="NZ_CP048659.1"/>
</dbReference>
<comment type="similarity">
    <text evidence="2">Belongs to the VgrG protein family.</text>
</comment>